<dbReference type="PANTHER" id="PTHR35333">
    <property type="entry name" value="BETA-LACTAMASE"/>
    <property type="match status" value="1"/>
</dbReference>
<reference evidence="2 3" key="1">
    <citation type="submission" date="2019-07" db="EMBL/GenBank/DDBJ databases">
        <title>Genome assembly of Bacillus simplex strain GGC-P6A.</title>
        <authorList>
            <person name="Jennings M.E."/>
            <person name="Barton H.A."/>
        </authorList>
    </citation>
    <scope>NUCLEOTIDE SEQUENCE [LARGE SCALE GENOMIC DNA]</scope>
    <source>
        <strain evidence="2 3">GGC-P6A</strain>
    </source>
</reference>
<dbReference type="EMBL" id="VNKI01000011">
    <property type="protein sequence ID" value="TVX77613.1"/>
    <property type="molecule type" value="Genomic_DNA"/>
</dbReference>
<accession>A0A8B5XTL2</accession>
<dbReference type="GO" id="GO:0030655">
    <property type="term" value="P:beta-lactam antibiotic catabolic process"/>
    <property type="evidence" value="ECO:0007669"/>
    <property type="project" value="InterPro"/>
</dbReference>
<keyword evidence="2" id="KW-0378">Hydrolase</keyword>
<dbReference type="InterPro" id="IPR000871">
    <property type="entry name" value="Beta-lactam_class-A"/>
</dbReference>
<dbReference type="InterPro" id="IPR045155">
    <property type="entry name" value="Beta-lactam_cat"/>
</dbReference>
<proteinExistence type="predicted"/>
<dbReference type="GO" id="GO:0046677">
    <property type="term" value="P:response to antibiotic"/>
    <property type="evidence" value="ECO:0007669"/>
    <property type="project" value="InterPro"/>
</dbReference>
<dbReference type="Gene3D" id="3.40.710.10">
    <property type="entry name" value="DD-peptidase/beta-lactamase superfamily"/>
    <property type="match status" value="1"/>
</dbReference>
<name>A0A8B5XTL2_9BACI</name>
<protein>
    <submittedName>
        <fullName evidence="2">Serine hydrolase</fullName>
    </submittedName>
</protein>
<evidence type="ECO:0000313" key="3">
    <source>
        <dbReference type="Proteomes" id="UP000317770"/>
    </source>
</evidence>
<evidence type="ECO:0000313" key="2">
    <source>
        <dbReference type="EMBL" id="TVX77613.1"/>
    </source>
</evidence>
<feature type="domain" description="Beta-lactamase class A catalytic" evidence="1">
    <location>
        <begin position="22"/>
        <end position="270"/>
    </location>
</feature>
<organism evidence="2 3">
    <name type="scientific">Peribacillus simplex</name>
    <dbReference type="NCBI Taxonomy" id="1478"/>
    <lineage>
        <taxon>Bacteria</taxon>
        <taxon>Bacillati</taxon>
        <taxon>Bacillota</taxon>
        <taxon>Bacilli</taxon>
        <taxon>Bacillales</taxon>
        <taxon>Bacillaceae</taxon>
        <taxon>Peribacillus</taxon>
    </lineage>
</organism>
<dbReference type="InterPro" id="IPR012338">
    <property type="entry name" value="Beta-lactam/transpept-like"/>
</dbReference>
<gene>
    <name evidence="2" type="ORF">FQP34_20895</name>
</gene>
<comment type="caution">
    <text evidence="2">The sequence shown here is derived from an EMBL/GenBank/DDBJ whole genome shotgun (WGS) entry which is preliminary data.</text>
</comment>
<evidence type="ECO:0000259" key="1">
    <source>
        <dbReference type="Pfam" id="PF13354"/>
    </source>
</evidence>
<dbReference type="Proteomes" id="UP000317770">
    <property type="component" value="Unassembled WGS sequence"/>
</dbReference>
<sequence length="301" mass="33414">MLAMELQDRLEEVILDATGTFGVYVKHLESGETAAINENRFFQAASVFKIPILAALYRDVEIGKVRLQERIRLEEVDLVNGSGIFKELIPGIDVTIKNLATMMIIVSDNVGTDKLLNIVGKENVNQFMKEVGLNNTYIRFSCWELLCACVGIPPQSFSLGVYNDLNLRFKKGEIDHNSIVFKESIANNVTTASDMALLLERIANKQLISEKACDDMFEILAKQQFRSRIPYLLPQNTVVAHKTGTIASVVNDSGIVQLPDNKGRFIITAFSIGNKTEAEGAGIISELARVAYNHFLNKVTV</sequence>
<dbReference type="PANTHER" id="PTHR35333:SF3">
    <property type="entry name" value="BETA-LACTAMASE-TYPE TRANSPEPTIDASE FOLD CONTAINING PROTEIN"/>
    <property type="match status" value="1"/>
</dbReference>
<dbReference type="GO" id="GO:0008800">
    <property type="term" value="F:beta-lactamase activity"/>
    <property type="evidence" value="ECO:0007669"/>
    <property type="project" value="InterPro"/>
</dbReference>
<dbReference type="Pfam" id="PF13354">
    <property type="entry name" value="Beta-lactamase2"/>
    <property type="match status" value="1"/>
</dbReference>
<dbReference type="AlphaFoldDB" id="A0A8B5XTL2"/>
<dbReference type="SUPFAM" id="SSF56601">
    <property type="entry name" value="beta-lactamase/transpeptidase-like"/>
    <property type="match status" value="1"/>
</dbReference>